<keyword evidence="3" id="KW-1185">Reference proteome</keyword>
<dbReference type="RefSeq" id="WP_283408846.1">
    <property type="nucleotide sequence ID" value="NZ_FXUF01000004.1"/>
</dbReference>
<dbReference type="InterPro" id="IPR017581">
    <property type="entry name" value="AtpR-like"/>
</dbReference>
<evidence type="ECO:0000313" key="3">
    <source>
        <dbReference type="Proteomes" id="UP001158066"/>
    </source>
</evidence>
<feature type="transmembrane region" description="Helical" evidence="1">
    <location>
        <begin position="61"/>
        <end position="80"/>
    </location>
</feature>
<accession>A0AA45WW54</accession>
<organism evidence="2 3">
    <name type="scientific">Anoxynatronum buryatiense</name>
    <dbReference type="NCBI Taxonomy" id="489973"/>
    <lineage>
        <taxon>Bacteria</taxon>
        <taxon>Bacillati</taxon>
        <taxon>Bacillota</taxon>
        <taxon>Clostridia</taxon>
        <taxon>Eubacteriales</taxon>
        <taxon>Clostridiaceae</taxon>
        <taxon>Anoxynatronum</taxon>
    </lineage>
</organism>
<keyword evidence="1" id="KW-0472">Membrane</keyword>
<name>A0AA45WW54_9CLOT</name>
<dbReference type="Proteomes" id="UP001158066">
    <property type="component" value="Unassembled WGS sequence"/>
</dbReference>
<dbReference type="Pfam" id="PF12966">
    <property type="entry name" value="AtpR"/>
    <property type="match status" value="1"/>
</dbReference>
<feature type="transmembrane region" description="Helical" evidence="1">
    <location>
        <begin position="6"/>
        <end position="23"/>
    </location>
</feature>
<protein>
    <submittedName>
        <fullName evidence="2">F1/F0 ATPase, subunit 2</fullName>
    </submittedName>
</protein>
<comment type="caution">
    <text evidence="2">The sequence shown here is derived from an EMBL/GenBank/DDBJ whole genome shotgun (WGS) entry which is preliminary data.</text>
</comment>
<sequence>MILGFLGGMGLGLIFFGGLYWSVNQLPTVNHPGLLMVASMLVRMAVLLTGLYFLMAGDIKNLLAAVVGVMLVKFVMIARVRQNPPAPTERE</sequence>
<feature type="transmembrane region" description="Helical" evidence="1">
    <location>
        <begin position="35"/>
        <end position="55"/>
    </location>
</feature>
<dbReference type="NCBIfam" id="TIGR03165">
    <property type="entry name" value="F1F0_chp_2"/>
    <property type="match status" value="1"/>
</dbReference>
<evidence type="ECO:0000256" key="1">
    <source>
        <dbReference type="SAM" id="Phobius"/>
    </source>
</evidence>
<keyword evidence="1" id="KW-1133">Transmembrane helix</keyword>
<dbReference type="EMBL" id="FXUF01000004">
    <property type="protein sequence ID" value="SMP52088.1"/>
    <property type="molecule type" value="Genomic_DNA"/>
</dbReference>
<keyword evidence="1" id="KW-0812">Transmembrane</keyword>
<evidence type="ECO:0000313" key="2">
    <source>
        <dbReference type="EMBL" id="SMP52088.1"/>
    </source>
</evidence>
<reference evidence="2" key="1">
    <citation type="submission" date="2017-05" db="EMBL/GenBank/DDBJ databases">
        <authorList>
            <person name="Varghese N."/>
            <person name="Submissions S."/>
        </authorList>
    </citation>
    <scope>NUCLEOTIDE SEQUENCE</scope>
    <source>
        <strain evidence="2">Su22</strain>
    </source>
</reference>
<dbReference type="AlphaFoldDB" id="A0AA45WW54"/>
<proteinExistence type="predicted"/>
<gene>
    <name evidence="2" type="ORF">SAMN06296020_104181</name>
</gene>